<keyword evidence="4 8" id="KW-0812">Transmembrane</keyword>
<evidence type="ECO:0000256" key="3">
    <source>
        <dbReference type="ARBA" id="ARBA00022448"/>
    </source>
</evidence>
<dbReference type="Gene3D" id="1.10.287.660">
    <property type="entry name" value="Helix hairpin bin"/>
    <property type="match status" value="1"/>
</dbReference>
<evidence type="ECO:0000256" key="1">
    <source>
        <dbReference type="ARBA" id="ARBA00004477"/>
    </source>
</evidence>
<evidence type="ECO:0000256" key="8">
    <source>
        <dbReference type="HAMAP-Rule" id="MF_03113"/>
    </source>
</evidence>
<feature type="chain" id="PRO_5012260116" evidence="9">
    <location>
        <begin position="20"/>
        <end position="213"/>
    </location>
</feature>
<dbReference type="HAMAP" id="MF_03113">
    <property type="entry name" value="Get1"/>
    <property type="match status" value="1"/>
</dbReference>
<dbReference type="Pfam" id="PF04420">
    <property type="entry name" value="CHD5"/>
    <property type="match status" value="1"/>
</dbReference>
<evidence type="ECO:0000256" key="2">
    <source>
        <dbReference type="ARBA" id="ARBA00010799"/>
    </source>
</evidence>
<evidence type="ECO:0000256" key="6">
    <source>
        <dbReference type="ARBA" id="ARBA00022989"/>
    </source>
</evidence>
<dbReference type="InParanoid" id="A0A1Y2F2D0"/>
<gene>
    <name evidence="8" type="primary">GET1</name>
    <name evidence="10" type="ORF">BCR35DRAFT_305147</name>
</gene>
<name>A0A1Y2F2D0_9BASI</name>
<dbReference type="PANTHER" id="PTHR42650:SF1">
    <property type="entry name" value="GUIDED ENTRY OF TAIL-ANCHORED PROTEINS FACTOR 1"/>
    <property type="match status" value="1"/>
</dbReference>
<dbReference type="GO" id="GO:0071816">
    <property type="term" value="P:tail-anchored membrane protein insertion into ER membrane"/>
    <property type="evidence" value="ECO:0007669"/>
    <property type="project" value="InterPro"/>
</dbReference>
<comment type="similarity">
    <text evidence="2 8">Belongs to the WRB/GET1 family.</text>
</comment>
<protein>
    <submittedName>
        <fullName evidence="10">CHD5-like protein-domain-containing protein</fullName>
    </submittedName>
</protein>
<dbReference type="InterPro" id="IPR027538">
    <property type="entry name" value="Get1_fungi"/>
</dbReference>
<feature type="topological domain" description="Lumenal" evidence="8">
    <location>
        <begin position="1"/>
        <end position="6"/>
    </location>
</feature>
<reference evidence="10 11" key="1">
    <citation type="submission" date="2016-07" db="EMBL/GenBank/DDBJ databases">
        <title>Pervasive Adenine N6-methylation of Active Genes in Fungi.</title>
        <authorList>
            <consortium name="DOE Joint Genome Institute"/>
            <person name="Mondo S.J."/>
            <person name="Dannebaum R.O."/>
            <person name="Kuo R.C."/>
            <person name="Labutti K."/>
            <person name="Haridas S."/>
            <person name="Kuo A."/>
            <person name="Salamov A."/>
            <person name="Ahrendt S.R."/>
            <person name="Lipzen A."/>
            <person name="Sullivan W."/>
            <person name="Andreopoulos W.B."/>
            <person name="Clum A."/>
            <person name="Lindquist E."/>
            <person name="Daum C."/>
            <person name="Ramamoorthy G.K."/>
            <person name="Gryganskyi A."/>
            <person name="Culley D."/>
            <person name="Magnuson J.K."/>
            <person name="James T.Y."/>
            <person name="O'Malley M.A."/>
            <person name="Stajich J.E."/>
            <person name="Spatafora J.W."/>
            <person name="Visel A."/>
            <person name="Grigoriev I.V."/>
        </authorList>
    </citation>
    <scope>NUCLEOTIDE SEQUENCE [LARGE SCALE GENOMIC DNA]</scope>
    <source>
        <strain evidence="10 11">62-1032</strain>
    </source>
</reference>
<comment type="caution">
    <text evidence="10">The sequence shown here is derived from an EMBL/GenBank/DDBJ whole genome shotgun (WGS) entry which is preliminary data.</text>
</comment>
<feature type="signal peptide" evidence="9">
    <location>
        <begin position="1"/>
        <end position="19"/>
    </location>
</feature>
<keyword evidence="9" id="KW-0732">Signal</keyword>
<dbReference type="OrthoDB" id="2536780at2759"/>
<keyword evidence="6 8" id="KW-1133">Transmembrane helix</keyword>
<keyword evidence="7 8" id="KW-0472">Membrane</keyword>
<proteinExistence type="inferred from homology"/>
<dbReference type="InterPro" id="IPR028945">
    <property type="entry name" value="Get1"/>
</dbReference>
<comment type="subcellular location">
    <subcellularLocation>
        <location evidence="1">Endoplasmic reticulum membrane</location>
        <topology evidence="1">Multi-pass membrane protein</topology>
    </subcellularLocation>
</comment>
<dbReference type="EMBL" id="MCGR01000030">
    <property type="protein sequence ID" value="ORY77993.1"/>
    <property type="molecule type" value="Genomic_DNA"/>
</dbReference>
<keyword evidence="11" id="KW-1185">Reference proteome</keyword>
<evidence type="ECO:0000256" key="4">
    <source>
        <dbReference type="ARBA" id="ARBA00022692"/>
    </source>
</evidence>
<evidence type="ECO:0000313" key="11">
    <source>
        <dbReference type="Proteomes" id="UP000193467"/>
    </source>
</evidence>
<dbReference type="GO" id="GO:0043495">
    <property type="term" value="F:protein-membrane adaptor activity"/>
    <property type="evidence" value="ECO:0007669"/>
    <property type="project" value="TreeGrafter"/>
</dbReference>
<dbReference type="AlphaFoldDB" id="A0A1Y2F2D0"/>
<dbReference type="GO" id="GO:0005789">
    <property type="term" value="C:endoplasmic reticulum membrane"/>
    <property type="evidence" value="ECO:0007669"/>
    <property type="project" value="UniProtKB-SubCell"/>
</dbReference>
<dbReference type="Proteomes" id="UP000193467">
    <property type="component" value="Unassembled WGS sequence"/>
</dbReference>
<evidence type="ECO:0000256" key="5">
    <source>
        <dbReference type="ARBA" id="ARBA00022824"/>
    </source>
</evidence>
<dbReference type="FunCoup" id="A0A1Y2F2D0">
    <property type="interactions" value="198"/>
</dbReference>
<feature type="topological domain" description="Cytoplasmic" evidence="8">
    <location>
        <begin position="172"/>
        <end position="213"/>
    </location>
</feature>
<dbReference type="GO" id="GO:0043529">
    <property type="term" value="C:GET complex"/>
    <property type="evidence" value="ECO:0007669"/>
    <property type="project" value="InterPro"/>
</dbReference>
<evidence type="ECO:0000313" key="10">
    <source>
        <dbReference type="EMBL" id="ORY77993.1"/>
    </source>
</evidence>
<dbReference type="STRING" id="106004.A0A1Y2F2D0"/>
<dbReference type="PANTHER" id="PTHR42650">
    <property type="entry name" value="TAIL-ANCHORED PROTEIN INSERTION RECEPTOR WRB"/>
    <property type="match status" value="1"/>
</dbReference>
<keyword evidence="3 8" id="KW-0813">Transport</keyword>
<comment type="caution">
    <text evidence="8">Lacks conserved residue(s) required for the propagation of feature annotation.</text>
</comment>
<organism evidence="10 11">
    <name type="scientific">Leucosporidium creatinivorum</name>
    <dbReference type="NCBI Taxonomy" id="106004"/>
    <lineage>
        <taxon>Eukaryota</taxon>
        <taxon>Fungi</taxon>
        <taxon>Dikarya</taxon>
        <taxon>Basidiomycota</taxon>
        <taxon>Pucciniomycotina</taxon>
        <taxon>Microbotryomycetes</taxon>
        <taxon>Leucosporidiales</taxon>
        <taxon>Leucosporidium</taxon>
    </lineage>
</organism>
<evidence type="ECO:0000256" key="7">
    <source>
        <dbReference type="ARBA" id="ARBA00023136"/>
    </source>
</evidence>
<evidence type="ECO:0000256" key="9">
    <source>
        <dbReference type="SAM" id="SignalP"/>
    </source>
</evidence>
<accession>A0A1Y2F2D0</accession>
<dbReference type="InterPro" id="IPR029012">
    <property type="entry name" value="Helix_hairpin_bin_sf"/>
</dbReference>
<keyword evidence="5 8" id="KW-0256">Endoplasmic reticulum</keyword>
<sequence>MFDIDLAVLLFCITLAVEAVGWIGKDTLADLFYQPYSMAFGPPGSAANRALKSDILKLRAELAATSSQDEFSKWARIRRKLDKAVAELETSNASSTAAKQAFASAFKKLLWVLTTVMPFIISSWHRKAAVFYLPPGWFGPATWWMGLPSAPMGGISCGIWTMACKRTIGAVKDIVVEAVGVKEAAQPVPVGVKVPVDAPSEEKRSTEKQKDEL</sequence>